<dbReference type="PANTHER" id="PTHR47235:SF1">
    <property type="entry name" value="BLR6548 PROTEIN"/>
    <property type="match status" value="1"/>
</dbReference>
<feature type="signal peptide" evidence="3">
    <location>
        <begin position="1"/>
        <end position="22"/>
    </location>
</feature>
<keyword evidence="2 3" id="KW-0732">Signal</keyword>
<evidence type="ECO:0000313" key="5">
    <source>
        <dbReference type="EMBL" id="GAA4548692.1"/>
    </source>
</evidence>
<protein>
    <recommendedName>
        <fullName evidence="4">Leucine-binding protein domain-containing protein</fullName>
    </recommendedName>
</protein>
<evidence type="ECO:0000256" key="2">
    <source>
        <dbReference type="ARBA" id="ARBA00022729"/>
    </source>
</evidence>
<evidence type="ECO:0000256" key="1">
    <source>
        <dbReference type="ARBA" id="ARBA00010062"/>
    </source>
</evidence>
<comment type="similarity">
    <text evidence="1">Belongs to the leucine-binding protein family.</text>
</comment>
<organism evidence="5 6">
    <name type="scientific">Pseudonocardia xishanensis</name>
    <dbReference type="NCBI Taxonomy" id="630995"/>
    <lineage>
        <taxon>Bacteria</taxon>
        <taxon>Bacillati</taxon>
        <taxon>Actinomycetota</taxon>
        <taxon>Actinomycetes</taxon>
        <taxon>Pseudonocardiales</taxon>
        <taxon>Pseudonocardiaceae</taxon>
        <taxon>Pseudonocardia</taxon>
    </lineage>
</organism>
<keyword evidence="6" id="KW-1185">Reference proteome</keyword>
<dbReference type="InterPro" id="IPR028082">
    <property type="entry name" value="Peripla_BP_I"/>
</dbReference>
<evidence type="ECO:0000313" key="6">
    <source>
        <dbReference type="Proteomes" id="UP001501598"/>
    </source>
</evidence>
<dbReference type="Pfam" id="PF13458">
    <property type="entry name" value="Peripla_BP_6"/>
    <property type="match status" value="1"/>
</dbReference>
<feature type="domain" description="Leucine-binding protein" evidence="4">
    <location>
        <begin position="38"/>
        <end position="373"/>
    </location>
</feature>
<dbReference type="PANTHER" id="PTHR47235">
    <property type="entry name" value="BLR6548 PROTEIN"/>
    <property type="match status" value="1"/>
</dbReference>
<evidence type="ECO:0000256" key="3">
    <source>
        <dbReference type="SAM" id="SignalP"/>
    </source>
</evidence>
<dbReference type="EMBL" id="BAABGT010000040">
    <property type="protein sequence ID" value="GAA4548692.1"/>
    <property type="molecule type" value="Genomic_DNA"/>
</dbReference>
<comment type="caution">
    <text evidence="5">The sequence shown here is derived from an EMBL/GenBank/DDBJ whole genome shotgun (WGS) entry which is preliminary data.</text>
</comment>
<reference evidence="6" key="1">
    <citation type="journal article" date="2019" name="Int. J. Syst. Evol. Microbiol.">
        <title>The Global Catalogue of Microorganisms (GCM) 10K type strain sequencing project: providing services to taxonomists for standard genome sequencing and annotation.</title>
        <authorList>
            <consortium name="The Broad Institute Genomics Platform"/>
            <consortium name="The Broad Institute Genome Sequencing Center for Infectious Disease"/>
            <person name="Wu L."/>
            <person name="Ma J."/>
        </authorList>
    </citation>
    <scope>NUCLEOTIDE SEQUENCE [LARGE SCALE GENOMIC DNA]</scope>
    <source>
        <strain evidence="6">JCM 17906</strain>
    </source>
</reference>
<sequence>MSSSVPRRLLGVLAALSLGVLAACGSSSGGGTGTSGDIVIGVNNSDEGNGQDLAYFGDAVQAWANDLNRRGGIDGRSIRIERCNDQASEQGATFCTRQQVQNSEIVAALGYSPLAGTIQGPTYSRAGVPFMQLGARDRYSIDGTGSVLTVDPQTIGAFGGGLAQTISGTLGKKKIAVIRLDAASLDFSFSLVKQSFEATGAEIVADIKHPATTVDFTASVVQAKAAGADAVIGLQTTPGYIRLLQAAAAQDFRVPFGAAGPTLTPDLEKAVADTGATMVLNAFAADPVHSTDPDLVAFRDAMTASNFSADIPKAGSVGAWGAAKVLESALTTIGGDAISRDAVLKALTDDTFSDVPLFDGQVGRANGTPEMPALGYTKTYMVTLDGTGARYTPEPIDIRPTLERIKS</sequence>
<dbReference type="Gene3D" id="3.40.50.2300">
    <property type="match status" value="2"/>
</dbReference>
<gene>
    <name evidence="5" type="ORF">GCM10023175_35570</name>
</gene>
<proteinExistence type="inferred from homology"/>
<feature type="chain" id="PRO_5045794101" description="Leucine-binding protein domain-containing protein" evidence="3">
    <location>
        <begin position="23"/>
        <end position="407"/>
    </location>
</feature>
<name>A0ABP8RVS9_9PSEU</name>
<evidence type="ECO:0000259" key="4">
    <source>
        <dbReference type="Pfam" id="PF13458"/>
    </source>
</evidence>
<dbReference type="RefSeq" id="WP_345419335.1">
    <property type="nucleotide sequence ID" value="NZ_BAABGT010000040.1"/>
</dbReference>
<accession>A0ABP8RVS9</accession>
<dbReference type="SUPFAM" id="SSF53822">
    <property type="entry name" value="Periplasmic binding protein-like I"/>
    <property type="match status" value="1"/>
</dbReference>
<dbReference type="Proteomes" id="UP001501598">
    <property type="component" value="Unassembled WGS sequence"/>
</dbReference>
<dbReference type="PROSITE" id="PS51257">
    <property type="entry name" value="PROKAR_LIPOPROTEIN"/>
    <property type="match status" value="1"/>
</dbReference>
<dbReference type="InterPro" id="IPR028081">
    <property type="entry name" value="Leu-bd"/>
</dbReference>